<dbReference type="Gene3D" id="3.10.450.50">
    <property type="match status" value="2"/>
</dbReference>
<dbReference type="RefSeq" id="WP_015350358.1">
    <property type="nucleotide sequence ID" value="NC_020126.1"/>
</dbReference>
<dbReference type="eggNOG" id="COG4922">
    <property type="taxonomic scope" value="Bacteria"/>
</dbReference>
<dbReference type="Pfam" id="PF12680">
    <property type="entry name" value="SnoaL_2"/>
    <property type="match status" value="2"/>
</dbReference>
<dbReference type="PANTHER" id="PTHR38436:SF1">
    <property type="entry name" value="ESTER CYCLASE"/>
    <property type="match status" value="1"/>
</dbReference>
<protein>
    <recommendedName>
        <fullName evidence="1">SnoaL-like domain-containing protein</fullName>
    </recommendedName>
</protein>
<dbReference type="AlphaFoldDB" id="L7UEQ9"/>
<proteinExistence type="predicted"/>
<feature type="domain" description="SnoaL-like" evidence="1">
    <location>
        <begin position="141"/>
        <end position="238"/>
    </location>
</feature>
<dbReference type="OrthoDB" id="5181013at2"/>
<organism evidence="2 3">
    <name type="scientific">Myxococcus stipitatus (strain DSM 14675 / JCM 12634 / Mx s8)</name>
    <dbReference type="NCBI Taxonomy" id="1278073"/>
    <lineage>
        <taxon>Bacteria</taxon>
        <taxon>Pseudomonadati</taxon>
        <taxon>Myxococcota</taxon>
        <taxon>Myxococcia</taxon>
        <taxon>Myxococcales</taxon>
        <taxon>Cystobacterineae</taxon>
        <taxon>Myxococcaceae</taxon>
        <taxon>Myxococcus</taxon>
    </lineage>
</organism>
<evidence type="ECO:0000313" key="2">
    <source>
        <dbReference type="EMBL" id="AGC46102.1"/>
    </source>
</evidence>
<dbReference type="KEGG" id="msd:MYSTI_04812"/>
<dbReference type="InterPro" id="IPR032710">
    <property type="entry name" value="NTF2-like_dom_sf"/>
</dbReference>
<dbReference type="GO" id="GO:0030638">
    <property type="term" value="P:polyketide metabolic process"/>
    <property type="evidence" value="ECO:0007669"/>
    <property type="project" value="InterPro"/>
</dbReference>
<dbReference type="InterPro" id="IPR037401">
    <property type="entry name" value="SnoaL-like"/>
</dbReference>
<gene>
    <name evidence="2" type="ordered locus">MYSTI_04812</name>
</gene>
<feature type="domain" description="SnoaL-like" evidence="1">
    <location>
        <begin position="16"/>
        <end position="104"/>
    </location>
</feature>
<dbReference type="HOGENOM" id="CLU_073327_1_0_7"/>
<dbReference type="EMBL" id="CP004025">
    <property type="protein sequence ID" value="AGC46102.1"/>
    <property type="molecule type" value="Genomic_DNA"/>
</dbReference>
<dbReference type="PANTHER" id="PTHR38436">
    <property type="entry name" value="POLYKETIDE CYCLASE SNOAL-LIKE DOMAIN"/>
    <property type="match status" value="1"/>
</dbReference>
<dbReference type="SUPFAM" id="SSF54427">
    <property type="entry name" value="NTF2-like"/>
    <property type="match status" value="2"/>
</dbReference>
<dbReference type="PATRIC" id="fig|1278073.3.peg.4884"/>
<evidence type="ECO:0000259" key="1">
    <source>
        <dbReference type="Pfam" id="PF12680"/>
    </source>
</evidence>
<evidence type="ECO:0000313" key="3">
    <source>
        <dbReference type="Proteomes" id="UP000011131"/>
    </source>
</evidence>
<reference evidence="2 3" key="1">
    <citation type="journal article" date="2013" name="Genome Announc.">
        <title>Complete genome sequence of Myxococcus stipitatus strain DSM 14675, a fruiting myxobacterium.</title>
        <authorList>
            <person name="Huntley S."/>
            <person name="Kneip S."/>
            <person name="Treuner-Lange A."/>
            <person name="Sogaard-Andersen L."/>
        </authorList>
    </citation>
    <scope>NUCLEOTIDE SEQUENCE [LARGE SCALE GENOMIC DNA]</scope>
    <source>
        <strain evidence="3">DSM 14675 / JCM 12634 / Mx s8</strain>
    </source>
</reference>
<dbReference type="InterPro" id="IPR009959">
    <property type="entry name" value="Cyclase_SnoaL-like"/>
</dbReference>
<keyword evidence="3" id="KW-1185">Reference proteome</keyword>
<dbReference type="Proteomes" id="UP000011131">
    <property type="component" value="Chromosome"/>
</dbReference>
<sequence length="256" mass="28633">MASRSLRSVVMELLEDGFGRADRSVFERLVAEDYIQHNPFMPSGRAGLVGLLEELKHIPDNRFIPLRFLEDGDLVLVHSEWLSGGLKRAVFDLFRLRDGQLVEHWDAMQEQPPASTLGRTMVDGPTAVKDLERTADNKALVARFLDTALVSGQLGALHGFFDGDRFIQHSPGVEDGVSGFVSHLQALAARGDRMRYERVHRVVGEGHFVFAQSEGELGGKRRAFYDLFRVEDGKLAEHWAVHQSIPDTLTHGNGMF</sequence>
<dbReference type="STRING" id="1278073.MYSTI_04812"/>
<accession>L7UEQ9</accession>
<name>L7UEQ9_MYXSD</name>